<dbReference type="Pfam" id="PF05485">
    <property type="entry name" value="THAP"/>
    <property type="match status" value="1"/>
</dbReference>
<dbReference type="PANTHER" id="PTHR23080:SF133">
    <property type="entry name" value="SI:CH211-262I1.5-RELATED"/>
    <property type="match status" value="1"/>
</dbReference>
<feature type="domain" description="THAP-type" evidence="8">
    <location>
        <begin position="42"/>
        <end position="124"/>
    </location>
</feature>
<evidence type="ECO:0000256" key="7">
    <source>
        <dbReference type="SAM" id="Phobius"/>
    </source>
</evidence>
<sequence>MELGDETLVVGYSDDLVEEVIIKLTEATPQTQALTPKKGKRLGGSYCVAKSCYHNQLRDKDFKFFKFPRSNPIQRDLWVKSVDRTHRDGTVWTPTSSSLLCSAHFVSGQWSRSKFDVDYVPTIFSSVSASQGKKRKRTPHHESSIKIRSVLTQTDIAIVSPETFTFLCSLNPTELSAQTQISSKIVQSTSVKTETYHNPVVHASTMTGDLVAIAVDSFSDSKFRAFTGITSKFFYSLVYNLSDSLKSSLRLSKKNKVLIFLIKLRLGLTFTVISGFFGVTLRMIKYCFMEVLEVFYNFAVEALSWPSNQEIRDKMPMDLKQCFPYCRAILHSFECDTERPRDTVKQTHFHTGNNNRYSFKFIFGIAPHGDITFISEIYGSSIGDSAALKSCSILNNLEPGDQVLSINKFREAEQNFETNQVKLVILPERHHRKFVSDLSEDASSVNLSKTASSIIYSGIEKTVKKLKAFKYLNFVPHHMTSHMNKLLVITAFLSNETPSIIVG</sequence>
<evidence type="ECO:0000256" key="4">
    <source>
        <dbReference type="ARBA" id="ARBA00022833"/>
    </source>
</evidence>
<evidence type="ECO:0000259" key="8">
    <source>
        <dbReference type="PROSITE" id="PS50950"/>
    </source>
</evidence>
<evidence type="ECO:0000256" key="2">
    <source>
        <dbReference type="ARBA" id="ARBA00022723"/>
    </source>
</evidence>
<evidence type="ECO:0000256" key="3">
    <source>
        <dbReference type="ARBA" id="ARBA00022771"/>
    </source>
</evidence>
<evidence type="ECO:0000256" key="1">
    <source>
        <dbReference type="ARBA" id="ARBA00001968"/>
    </source>
</evidence>
<dbReference type="EMBL" id="HACA01022817">
    <property type="protein sequence ID" value="CDW40178.1"/>
    <property type="molecule type" value="Transcribed_RNA"/>
</dbReference>
<keyword evidence="3 6" id="KW-0863">Zinc-finger</keyword>
<accession>A0A0K2UPK3</accession>
<dbReference type="OrthoDB" id="6382721at2759"/>
<dbReference type="GO" id="GO:0003677">
    <property type="term" value="F:DNA binding"/>
    <property type="evidence" value="ECO:0007669"/>
    <property type="project" value="UniProtKB-UniRule"/>
</dbReference>
<dbReference type="PANTHER" id="PTHR23080">
    <property type="entry name" value="THAP DOMAIN PROTEIN"/>
    <property type="match status" value="1"/>
</dbReference>
<dbReference type="AlphaFoldDB" id="A0A0K2UPK3"/>
<dbReference type="InterPro" id="IPR027806">
    <property type="entry name" value="HARBI1_dom"/>
</dbReference>
<dbReference type="Pfam" id="PF13359">
    <property type="entry name" value="DDE_Tnp_4"/>
    <property type="match status" value="1"/>
</dbReference>
<protein>
    <recommendedName>
        <fullName evidence="8">THAP-type domain-containing protein</fullName>
    </recommendedName>
</protein>
<dbReference type="SMART" id="SM00980">
    <property type="entry name" value="THAP"/>
    <property type="match status" value="1"/>
</dbReference>
<keyword evidence="2" id="KW-0479">Metal-binding</keyword>
<dbReference type="PROSITE" id="PS50950">
    <property type="entry name" value="ZF_THAP"/>
    <property type="match status" value="1"/>
</dbReference>
<name>A0A0K2UPK3_LEPSM</name>
<organism evidence="9">
    <name type="scientific">Lepeophtheirus salmonis</name>
    <name type="common">Salmon louse</name>
    <name type="synonym">Caligus salmonis</name>
    <dbReference type="NCBI Taxonomy" id="72036"/>
    <lineage>
        <taxon>Eukaryota</taxon>
        <taxon>Metazoa</taxon>
        <taxon>Ecdysozoa</taxon>
        <taxon>Arthropoda</taxon>
        <taxon>Crustacea</taxon>
        <taxon>Multicrustacea</taxon>
        <taxon>Hexanauplia</taxon>
        <taxon>Copepoda</taxon>
        <taxon>Siphonostomatoida</taxon>
        <taxon>Caligidae</taxon>
        <taxon>Lepeophtheirus</taxon>
    </lineage>
</organism>
<evidence type="ECO:0000256" key="6">
    <source>
        <dbReference type="PROSITE-ProRule" id="PRU00309"/>
    </source>
</evidence>
<feature type="transmembrane region" description="Helical" evidence="7">
    <location>
        <begin position="257"/>
        <end position="279"/>
    </location>
</feature>
<dbReference type="InterPro" id="IPR006612">
    <property type="entry name" value="THAP_Znf"/>
</dbReference>
<keyword evidence="7" id="KW-0812">Transmembrane</keyword>
<evidence type="ECO:0000313" key="9">
    <source>
        <dbReference type="EMBL" id="CDW40178.1"/>
    </source>
</evidence>
<proteinExistence type="predicted"/>
<keyword evidence="5 6" id="KW-0238">DNA-binding</keyword>
<keyword evidence="7" id="KW-0472">Membrane</keyword>
<dbReference type="SUPFAM" id="SSF57716">
    <property type="entry name" value="Glucocorticoid receptor-like (DNA-binding domain)"/>
    <property type="match status" value="1"/>
</dbReference>
<evidence type="ECO:0000256" key="5">
    <source>
        <dbReference type="ARBA" id="ARBA00023125"/>
    </source>
</evidence>
<dbReference type="GO" id="GO:0008270">
    <property type="term" value="F:zinc ion binding"/>
    <property type="evidence" value="ECO:0007669"/>
    <property type="project" value="UniProtKB-KW"/>
</dbReference>
<comment type="cofactor">
    <cofactor evidence="1">
        <name>a divalent metal cation</name>
        <dbReference type="ChEBI" id="CHEBI:60240"/>
    </cofactor>
</comment>
<keyword evidence="4" id="KW-0862">Zinc</keyword>
<keyword evidence="7" id="KW-1133">Transmembrane helix</keyword>
<reference evidence="9" key="1">
    <citation type="submission" date="2014-05" db="EMBL/GenBank/DDBJ databases">
        <authorList>
            <person name="Chronopoulou M."/>
        </authorList>
    </citation>
    <scope>NUCLEOTIDE SEQUENCE</scope>
    <source>
        <tissue evidence="9">Whole organism</tissue>
    </source>
</reference>